<gene>
    <name evidence="3" type="ORF">ADU59_21805</name>
</gene>
<dbReference type="InterPro" id="IPR050272">
    <property type="entry name" value="Isochorismatase-like_hydrls"/>
</dbReference>
<reference evidence="3 4" key="1">
    <citation type="journal article" date="2016" name="Syst. Appl. Microbiol.">
        <title>Pararhizobium polonicum sp. nov. isolated from tumors on stone fruit rootstocks.</title>
        <authorList>
            <person name="Pulawska J."/>
            <person name="Kuzmanovic N."/>
            <person name="Willems A."/>
            <person name="Pothier J.F."/>
        </authorList>
    </citation>
    <scope>NUCLEOTIDE SEQUENCE [LARGE SCALE GENOMIC DNA]</scope>
    <source>
        <strain evidence="3 4">F5.1</strain>
    </source>
</reference>
<accession>A0A1C7NWU1</accession>
<proteinExistence type="predicted"/>
<protein>
    <submittedName>
        <fullName evidence="3">Isochorismatase</fullName>
    </submittedName>
</protein>
<evidence type="ECO:0000313" key="4">
    <source>
        <dbReference type="Proteomes" id="UP000093111"/>
    </source>
</evidence>
<dbReference type="Proteomes" id="UP000093111">
    <property type="component" value="Unassembled WGS sequence"/>
</dbReference>
<evidence type="ECO:0000259" key="2">
    <source>
        <dbReference type="Pfam" id="PF00857"/>
    </source>
</evidence>
<sequence length="221" mass="23812">MQSAETNYQGVWGNRIGFGQRPALLVIDFLKAYTIEGAPLYATGVVDAVAQAPELIRAARDAGIPVIHTRILYLAENCADGGMWVKKSPVMKAMVEGNVLAEFCDEVQPEQGELVIVKQYASAFFGTSLASHLHAQGIDTVIMAGCSTSGCIRASAVDAVQYGFRPIVVRDCVGDRHPDPHNANLFDIDSKYGDVVLKEEAIAEIAKVKFGCPSRDETPTP</sequence>
<evidence type="ECO:0000256" key="1">
    <source>
        <dbReference type="ARBA" id="ARBA00022801"/>
    </source>
</evidence>
<keyword evidence="1" id="KW-0378">Hydrolase</keyword>
<dbReference type="Gene3D" id="3.40.50.850">
    <property type="entry name" value="Isochorismatase-like"/>
    <property type="match status" value="1"/>
</dbReference>
<dbReference type="RefSeq" id="WP_068956471.1">
    <property type="nucleotide sequence ID" value="NZ_LGLV01000014.1"/>
</dbReference>
<dbReference type="EMBL" id="LGLV01000014">
    <property type="protein sequence ID" value="OBZ93485.1"/>
    <property type="molecule type" value="Genomic_DNA"/>
</dbReference>
<dbReference type="OrthoDB" id="7500697at2"/>
<keyword evidence="4" id="KW-1185">Reference proteome</keyword>
<dbReference type="PANTHER" id="PTHR43540">
    <property type="entry name" value="PEROXYUREIDOACRYLATE/UREIDOACRYLATE AMIDOHYDROLASE-RELATED"/>
    <property type="match status" value="1"/>
</dbReference>
<name>A0A1C7NWU1_9HYPH</name>
<dbReference type="InterPro" id="IPR000868">
    <property type="entry name" value="Isochorismatase-like_dom"/>
</dbReference>
<dbReference type="CDD" id="cd01015">
    <property type="entry name" value="CSHase"/>
    <property type="match status" value="1"/>
</dbReference>
<dbReference type="STRING" id="1612624.ADU59_21805"/>
<feature type="domain" description="Isochorismatase-like" evidence="2">
    <location>
        <begin position="23"/>
        <end position="197"/>
    </location>
</feature>
<organism evidence="3 4">
    <name type="scientific">Pararhizobium polonicum</name>
    <dbReference type="NCBI Taxonomy" id="1612624"/>
    <lineage>
        <taxon>Bacteria</taxon>
        <taxon>Pseudomonadati</taxon>
        <taxon>Pseudomonadota</taxon>
        <taxon>Alphaproteobacteria</taxon>
        <taxon>Hyphomicrobiales</taxon>
        <taxon>Rhizobiaceae</taxon>
        <taxon>Rhizobium/Agrobacterium group</taxon>
        <taxon>Pararhizobium</taxon>
    </lineage>
</organism>
<dbReference type="Pfam" id="PF00857">
    <property type="entry name" value="Isochorismatase"/>
    <property type="match status" value="1"/>
</dbReference>
<dbReference type="PATRIC" id="fig|1612624.7.peg.2024"/>
<evidence type="ECO:0000313" key="3">
    <source>
        <dbReference type="EMBL" id="OBZ93485.1"/>
    </source>
</evidence>
<dbReference type="SUPFAM" id="SSF52499">
    <property type="entry name" value="Isochorismatase-like hydrolases"/>
    <property type="match status" value="1"/>
</dbReference>
<dbReference type="PANTHER" id="PTHR43540:SF1">
    <property type="entry name" value="ISOCHORISMATASE HYDROLASE"/>
    <property type="match status" value="1"/>
</dbReference>
<dbReference type="GO" id="GO:0016787">
    <property type="term" value="F:hydrolase activity"/>
    <property type="evidence" value="ECO:0007669"/>
    <property type="project" value="UniProtKB-KW"/>
</dbReference>
<dbReference type="AlphaFoldDB" id="A0A1C7NWU1"/>
<dbReference type="InterPro" id="IPR036380">
    <property type="entry name" value="Isochorismatase-like_sf"/>
</dbReference>
<comment type="caution">
    <text evidence="3">The sequence shown here is derived from an EMBL/GenBank/DDBJ whole genome shotgun (WGS) entry which is preliminary data.</text>
</comment>